<dbReference type="AlphaFoldDB" id="A0AA40FJI6"/>
<evidence type="ECO:0000256" key="1">
    <source>
        <dbReference type="SAM" id="MobiDB-lite"/>
    </source>
</evidence>
<organism evidence="2 3">
    <name type="scientific">Melipona bicolor</name>
    <dbReference type="NCBI Taxonomy" id="60889"/>
    <lineage>
        <taxon>Eukaryota</taxon>
        <taxon>Metazoa</taxon>
        <taxon>Ecdysozoa</taxon>
        <taxon>Arthropoda</taxon>
        <taxon>Hexapoda</taxon>
        <taxon>Insecta</taxon>
        <taxon>Pterygota</taxon>
        <taxon>Neoptera</taxon>
        <taxon>Endopterygota</taxon>
        <taxon>Hymenoptera</taxon>
        <taxon>Apocrita</taxon>
        <taxon>Aculeata</taxon>
        <taxon>Apoidea</taxon>
        <taxon>Anthophila</taxon>
        <taxon>Apidae</taxon>
        <taxon>Melipona</taxon>
    </lineage>
</organism>
<name>A0AA40FJI6_9HYME</name>
<comment type="caution">
    <text evidence="2">The sequence shown here is derived from an EMBL/GenBank/DDBJ whole genome shotgun (WGS) entry which is preliminary data.</text>
</comment>
<evidence type="ECO:0000313" key="2">
    <source>
        <dbReference type="EMBL" id="KAK1120021.1"/>
    </source>
</evidence>
<proteinExistence type="predicted"/>
<dbReference type="Proteomes" id="UP001177670">
    <property type="component" value="Unassembled WGS sequence"/>
</dbReference>
<protein>
    <submittedName>
        <fullName evidence="2">Uncharacterized protein</fullName>
    </submittedName>
</protein>
<keyword evidence="3" id="KW-1185">Reference proteome</keyword>
<reference evidence="2" key="1">
    <citation type="submission" date="2021-10" db="EMBL/GenBank/DDBJ databases">
        <title>Melipona bicolor Genome sequencing and assembly.</title>
        <authorList>
            <person name="Araujo N.S."/>
            <person name="Arias M.C."/>
        </authorList>
    </citation>
    <scope>NUCLEOTIDE SEQUENCE</scope>
    <source>
        <strain evidence="2">USP_2M_L1-L4_2017</strain>
        <tissue evidence="2">Whole body</tissue>
    </source>
</reference>
<sequence length="61" mass="6839">MELVISEWTNKHPQSSDVSDEDVVVLRSRRLNTKPSGCGFVKRYAKQPVKLLPSSKVNADP</sequence>
<evidence type="ECO:0000313" key="3">
    <source>
        <dbReference type="Proteomes" id="UP001177670"/>
    </source>
</evidence>
<feature type="region of interest" description="Disordered" evidence="1">
    <location>
        <begin position="1"/>
        <end position="20"/>
    </location>
</feature>
<dbReference type="EMBL" id="JAHYIQ010000033">
    <property type="protein sequence ID" value="KAK1120021.1"/>
    <property type="molecule type" value="Genomic_DNA"/>
</dbReference>
<accession>A0AA40FJI6</accession>
<gene>
    <name evidence="2" type="ORF">K0M31_012751</name>
</gene>